<organism evidence="2 3">
    <name type="scientific">Eumeta variegata</name>
    <name type="common">Bagworm moth</name>
    <name type="synonym">Eumeta japonica</name>
    <dbReference type="NCBI Taxonomy" id="151549"/>
    <lineage>
        <taxon>Eukaryota</taxon>
        <taxon>Metazoa</taxon>
        <taxon>Ecdysozoa</taxon>
        <taxon>Arthropoda</taxon>
        <taxon>Hexapoda</taxon>
        <taxon>Insecta</taxon>
        <taxon>Pterygota</taxon>
        <taxon>Neoptera</taxon>
        <taxon>Endopterygota</taxon>
        <taxon>Lepidoptera</taxon>
        <taxon>Glossata</taxon>
        <taxon>Ditrysia</taxon>
        <taxon>Tineoidea</taxon>
        <taxon>Psychidae</taxon>
        <taxon>Oiketicinae</taxon>
        <taxon>Eumeta</taxon>
    </lineage>
</organism>
<evidence type="ECO:0000313" key="2">
    <source>
        <dbReference type="EMBL" id="GBP15802.1"/>
    </source>
</evidence>
<dbReference type="EMBL" id="BGZK01005869">
    <property type="protein sequence ID" value="GBP15802.1"/>
    <property type="molecule type" value="Genomic_DNA"/>
</dbReference>
<sequence length="102" mass="11510">MRAGAGWPARARAQGRVRRKGHSFSLSICRSPFYWRSKMLSRQKLSGRAECAPRVVGGRPVSGEPPRAHARHPPPATRRRRQYTLRPSTTDPLLTTFLLSAY</sequence>
<comment type="caution">
    <text evidence="2">The sequence shown here is derived from an EMBL/GenBank/DDBJ whole genome shotgun (WGS) entry which is preliminary data.</text>
</comment>
<proteinExistence type="predicted"/>
<keyword evidence="3" id="KW-1185">Reference proteome</keyword>
<feature type="compositionally biased region" description="Basic residues" evidence="1">
    <location>
        <begin position="68"/>
        <end position="79"/>
    </location>
</feature>
<dbReference type="Proteomes" id="UP000299102">
    <property type="component" value="Unassembled WGS sequence"/>
</dbReference>
<evidence type="ECO:0000256" key="1">
    <source>
        <dbReference type="SAM" id="MobiDB-lite"/>
    </source>
</evidence>
<feature type="region of interest" description="Disordered" evidence="1">
    <location>
        <begin position="46"/>
        <end position="79"/>
    </location>
</feature>
<protein>
    <submittedName>
        <fullName evidence="2">Uncharacterized protein</fullName>
    </submittedName>
</protein>
<evidence type="ECO:0000313" key="3">
    <source>
        <dbReference type="Proteomes" id="UP000299102"/>
    </source>
</evidence>
<accession>A0A4C1TPA8</accession>
<name>A0A4C1TPA8_EUMVA</name>
<reference evidence="2 3" key="1">
    <citation type="journal article" date="2019" name="Commun. Biol.">
        <title>The bagworm genome reveals a unique fibroin gene that provides high tensile strength.</title>
        <authorList>
            <person name="Kono N."/>
            <person name="Nakamura H."/>
            <person name="Ohtoshi R."/>
            <person name="Tomita M."/>
            <person name="Numata K."/>
            <person name="Arakawa K."/>
        </authorList>
    </citation>
    <scope>NUCLEOTIDE SEQUENCE [LARGE SCALE GENOMIC DNA]</scope>
</reference>
<gene>
    <name evidence="2" type="ORF">EVAR_73295_1</name>
</gene>
<dbReference type="AlphaFoldDB" id="A0A4C1TPA8"/>